<dbReference type="PANTHER" id="PTHR11475:SF114">
    <property type="entry name" value="PEROXIDASE-LIKE PROTEIN"/>
    <property type="match status" value="1"/>
</dbReference>
<dbReference type="PANTHER" id="PTHR11475">
    <property type="entry name" value="OXIDASE/PEROXIDASE"/>
    <property type="match status" value="1"/>
</dbReference>
<dbReference type="Gene3D" id="1.10.640.10">
    <property type="entry name" value="Haem peroxidase domain superfamily, animal type"/>
    <property type="match status" value="1"/>
</dbReference>
<reference evidence="9 10" key="1">
    <citation type="submission" date="2017-03" db="EMBL/GenBank/DDBJ databases">
        <title>Genome of the blue death feigning beetle - Asbolus verrucosus.</title>
        <authorList>
            <person name="Rider S.D."/>
        </authorList>
    </citation>
    <scope>NUCLEOTIDE SEQUENCE [LARGE SCALE GENOMIC DNA]</scope>
    <source>
        <strain evidence="9">Butters</strain>
        <tissue evidence="9">Head and leg muscle</tissue>
    </source>
</reference>
<sequence length="584" mass="66297">SCYRGTLQPILTLDKTQKISASNDSDTCFITPPECDPTYKYRSYNGSCNNLKHPAWGMLHTAFVRLFPPRYSDGVELPPVASDGSELPNARLLTSSLFQDEDIPDNVTLIVAQYAQFVAHDFAVGYPKTGVDDCCASDDPLICISIQIPENDPFYSQFDAKCLRVTRTRTTLTGNCDAGPKQQINGLSHGLDGSQIYGSDEETANYLREHKLGRLVVREGPGDRPFLPSNGSCYQSDVCYVAGETRVNQNTQLTVLHTMFVREHNRIADLLSALHPSWDDETVYQEARSIVVAEYLHTIYNEFLPNILPDEFMNEHELKSRTSGYHKYDEDIPNIVISSFSTPTFRIFHSALQGHIAMYNYQLDITRHINLTDYMNSPGILEEENNFDELILGFVTQPMQTIDTYYTSQIDGKLFHFGRPYGADLNALDIQRSRDHGIASYVTVLYACRGIEVKTFEDLSTIWPAENIEKVRQFYKAVEDIDLFVGANFERKVEGHRLPPVFQCIIGEQFYRWKNGDRFWYEVEGQPHSFTPDQLNEIRKVTLSRIVCDTSDNIVNMTKNSFAPPSEENPVVPCDEIPAIDITK</sequence>
<dbReference type="Pfam" id="PF03098">
    <property type="entry name" value="An_peroxidase"/>
    <property type="match status" value="1"/>
</dbReference>
<feature type="binding site" description="axial binding residue" evidence="8">
    <location>
        <position position="349"/>
    </location>
    <ligand>
        <name>heme b</name>
        <dbReference type="ChEBI" id="CHEBI:60344"/>
    </ligand>
    <ligandPart>
        <name>Fe</name>
        <dbReference type="ChEBI" id="CHEBI:18248"/>
    </ligandPart>
</feature>
<dbReference type="InterPro" id="IPR019791">
    <property type="entry name" value="Haem_peroxidase_animal"/>
</dbReference>
<dbReference type="SUPFAM" id="SSF48113">
    <property type="entry name" value="Heme-dependent peroxidases"/>
    <property type="match status" value="1"/>
</dbReference>
<gene>
    <name evidence="9" type="ORF">BDFB_005915</name>
</gene>
<keyword evidence="8" id="KW-0479">Metal-binding</keyword>
<dbReference type="EMBL" id="QDEB01115160">
    <property type="protein sequence ID" value="RZB40871.1"/>
    <property type="molecule type" value="Genomic_DNA"/>
</dbReference>
<name>A0A482VCN4_ASBVE</name>
<feature type="non-terminal residue" evidence="9">
    <location>
        <position position="1"/>
    </location>
</feature>
<dbReference type="PROSITE" id="PS50292">
    <property type="entry name" value="PEROXIDASE_3"/>
    <property type="match status" value="1"/>
</dbReference>
<feature type="non-terminal residue" evidence="9">
    <location>
        <position position="584"/>
    </location>
</feature>
<dbReference type="PRINTS" id="PR00457">
    <property type="entry name" value="ANPEROXIDASE"/>
</dbReference>
<comment type="caution">
    <text evidence="9">The sequence shown here is derived from an EMBL/GenBank/DDBJ whole genome shotgun (WGS) entry which is preliminary data.</text>
</comment>
<keyword evidence="10" id="KW-1185">Reference proteome</keyword>
<keyword evidence="7 8" id="KW-0408">Iron</keyword>
<evidence type="ECO:0000256" key="4">
    <source>
        <dbReference type="ARBA" id="ARBA00022617"/>
    </source>
</evidence>
<evidence type="ECO:0000256" key="2">
    <source>
        <dbReference type="ARBA" id="ARBA00022525"/>
    </source>
</evidence>
<protein>
    <submittedName>
        <fullName evidence="9">Peroxidase</fullName>
    </submittedName>
</protein>
<evidence type="ECO:0000256" key="8">
    <source>
        <dbReference type="PIRSR" id="PIRSR619791-2"/>
    </source>
</evidence>
<dbReference type="FunFam" id="1.10.640.10:FF:000003">
    <property type="entry name" value="chorion peroxidase"/>
    <property type="match status" value="1"/>
</dbReference>
<comment type="subcellular location">
    <subcellularLocation>
        <location evidence="1">Secreted</location>
    </subcellularLocation>
</comment>
<dbReference type="InterPro" id="IPR037120">
    <property type="entry name" value="Haem_peroxidase_sf_animal"/>
</dbReference>
<dbReference type="GO" id="GO:0006979">
    <property type="term" value="P:response to oxidative stress"/>
    <property type="evidence" value="ECO:0007669"/>
    <property type="project" value="InterPro"/>
</dbReference>
<evidence type="ECO:0000256" key="3">
    <source>
        <dbReference type="ARBA" id="ARBA00022559"/>
    </source>
</evidence>
<dbReference type="InterPro" id="IPR010255">
    <property type="entry name" value="Haem_peroxidase_sf"/>
</dbReference>
<dbReference type="OrthoDB" id="2204368at2759"/>
<keyword evidence="5" id="KW-0732">Signal</keyword>
<evidence type="ECO:0000313" key="9">
    <source>
        <dbReference type="EMBL" id="RZB40871.1"/>
    </source>
</evidence>
<dbReference type="GO" id="GO:0046872">
    <property type="term" value="F:metal ion binding"/>
    <property type="evidence" value="ECO:0007669"/>
    <property type="project" value="UniProtKB-KW"/>
</dbReference>
<dbReference type="GO" id="GO:0022412">
    <property type="term" value="P:cellular process involved in reproduction in multicellular organism"/>
    <property type="evidence" value="ECO:0007669"/>
    <property type="project" value="UniProtKB-ARBA"/>
</dbReference>
<keyword evidence="3 9" id="KW-0575">Peroxidase</keyword>
<dbReference type="GO" id="GO:0005576">
    <property type="term" value="C:extracellular region"/>
    <property type="evidence" value="ECO:0007669"/>
    <property type="project" value="UniProtKB-SubCell"/>
</dbReference>
<keyword evidence="2" id="KW-0964">Secreted</keyword>
<evidence type="ECO:0000256" key="5">
    <source>
        <dbReference type="ARBA" id="ARBA00022729"/>
    </source>
</evidence>
<proteinExistence type="predicted"/>
<dbReference type="CDD" id="cd09823">
    <property type="entry name" value="peroxinectin_like"/>
    <property type="match status" value="1"/>
</dbReference>
<dbReference type="GO" id="GO:0004601">
    <property type="term" value="F:peroxidase activity"/>
    <property type="evidence" value="ECO:0007669"/>
    <property type="project" value="UniProtKB-KW"/>
</dbReference>
<evidence type="ECO:0000256" key="7">
    <source>
        <dbReference type="ARBA" id="ARBA00023004"/>
    </source>
</evidence>
<dbReference type="AlphaFoldDB" id="A0A482VCN4"/>
<accession>A0A482VCN4</accession>
<dbReference type="GO" id="GO:0020037">
    <property type="term" value="F:heme binding"/>
    <property type="evidence" value="ECO:0007669"/>
    <property type="project" value="InterPro"/>
</dbReference>
<keyword evidence="6" id="KW-0560">Oxidoreductase</keyword>
<dbReference type="Proteomes" id="UP000292052">
    <property type="component" value="Unassembled WGS sequence"/>
</dbReference>
<organism evidence="9 10">
    <name type="scientific">Asbolus verrucosus</name>
    <name type="common">Desert ironclad beetle</name>
    <dbReference type="NCBI Taxonomy" id="1661398"/>
    <lineage>
        <taxon>Eukaryota</taxon>
        <taxon>Metazoa</taxon>
        <taxon>Ecdysozoa</taxon>
        <taxon>Arthropoda</taxon>
        <taxon>Hexapoda</taxon>
        <taxon>Insecta</taxon>
        <taxon>Pterygota</taxon>
        <taxon>Neoptera</taxon>
        <taxon>Endopterygota</taxon>
        <taxon>Coleoptera</taxon>
        <taxon>Polyphaga</taxon>
        <taxon>Cucujiformia</taxon>
        <taxon>Tenebrionidae</taxon>
        <taxon>Pimeliinae</taxon>
        <taxon>Asbolus</taxon>
    </lineage>
</organism>
<keyword evidence="4 8" id="KW-0349">Heme</keyword>
<evidence type="ECO:0000256" key="1">
    <source>
        <dbReference type="ARBA" id="ARBA00004613"/>
    </source>
</evidence>
<evidence type="ECO:0000256" key="6">
    <source>
        <dbReference type="ARBA" id="ARBA00023002"/>
    </source>
</evidence>
<evidence type="ECO:0000313" key="10">
    <source>
        <dbReference type="Proteomes" id="UP000292052"/>
    </source>
</evidence>